<evidence type="ECO:0000313" key="13">
    <source>
        <dbReference type="Proteomes" id="UP000326505"/>
    </source>
</evidence>
<evidence type="ECO:0000313" key="14">
    <source>
        <dbReference type="Proteomes" id="UP000549009"/>
    </source>
</evidence>
<evidence type="ECO:0000256" key="8">
    <source>
        <dbReference type="SAM" id="Phobius"/>
    </source>
</evidence>
<feature type="transmembrane region" description="Helical" evidence="8">
    <location>
        <begin position="816"/>
        <end position="835"/>
    </location>
</feature>
<comment type="similarity">
    <text evidence="6">Belongs to the ABC-4 integral membrane protein family.</text>
</comment>
<evidence type="ECO:0000256" key="1">
    <source>
        <dbReference type="ARBA" id="ARBA00004651"/>
    </source>
</evidence>
<sequence>MFRTAWRNVGAHPSRVALTALAVSVGVAFLTGILLFTATVSDALTGAYRQTFTHTDVVIRPDDRCTTPASGHRPASLSAADVRRVEGLSQTGHVIAVVSGYTALGCPDGRSAGRGGPARAGNYAGSADKNRADPRYRFTRGRPPAKRGEIAIDEDSAAQCGYRPGDTARISVNGPGLTARISGVFTTRAEPALTAGGSLVLFDSATAQQHFTGRGRFSELHVQAAPGISAEQLEAASEERLPGTLPMTAASLARERALAGESAVAGLRATLLSFAAIALFISCFLITNTFSMLVTQRTREIGLLRAVGASRCQVTRLVLTEAFLVALAASLVGVALGIGVAEALRSFAGDVGKSGPLPSGGALSLPAYALLLPLFTGVATTLVAAWLPARAAARIAPLAALRATPAPAPAGTGRGRVLLGLLLATGGVACLLAGARTNRIQDGAPVLALGAILIAGGLLALMPTLVAPALALARPLLARAGISARLAARNSARAPRRTAAAAASLVIGVSLVTALTMIAAGGLAAANAQSAHVLTADYVVSMQDLSPLSDTVARRLAASPHVTTATAMRETQLTIDQAPQSALALPASALRDLLRPHVTSGSADHYGGRNILVTTDDARAYGWIPGSRLRAKPPGSRPVQLTVAGVYEPNTLLAGILIDTATLPKPTTSSVEKVFLTTRGHPGPALRTALTRALGDSPALRIDSSDDLARAAAQDTHRMLNLLYTLLALSIAVAFLGIINTLALSVAERQRELGMLRAIGLTRAGVRGMVRAEALLITVFAGVLGAGLGIFLGWAGGELIARHLPGYHHSVPAARLAALLVLAVCAGLPASLWPARRAAHTPVLTAIGTQ</sequence>
<dbReference type="Pfam" id="PF12704">
    <property type="entry name" value="MacB_PCD"/>
    <property type="match status" value="2"/>
</dbReference>
<organism evidence="12 13">
    <name type="scientific">Streptomyces spectabilis</name>
    <dbReference type="NCBI Taxonomy" id="68270"/>
    <lineage>
        <taxon>Bacteria</taxon>
        <taxon>Bacillati</taxon>
        <taxon>Actinomycetota</taxon>
        <taxon>Actinomycetes</taxon>
        <taxon>Kitasatosporales</taxon>
        <taxon>Streptomycetaceae</taxon>
        <taxon>Streptomyces</taxon>
    </lineage>
</organism>
<dbReference type="InterPro" id="IPR025857">
    <property type="entry name" value="MacB_PCD"/>
</dbReference>
<comment type="subcellular location">
    <subcellularLocation>
        <location evidence="1">Cell membrane</location>
        <topology evidence="1">Multi-pass membrane protein</topology>
    </subcellularLocation>
</comment>
<feature type="transmembrane region" description="Helical" evidence="8">
    <location>
        <begin position="316"/>
        <end position="341"/>
    </location>
</feature>
<proteinExistence type="inferred from homology"/>
<keyword evidence="5 8" id="KW-0472">Membrane</keyword>
<name>A0A5P2X782_STRST</name>
<dbReference type="RefSeq" id="WP_150509475.1">
    <property type="nucleotide sequence ID" value="NZ_BMSQ01000003.1"/>
</dbReference>
<evidence type="ECO:0000313" key="12">
    <source>
        <dbReference type="EMBL" id="QEV58272.1"/>
    </source>
</evidence>
<evidence type="ECO:0000313" key="11">
    <source>
        <dbReference type="EMBL" id="MBB5101549.1"/>
    </source>
</evidence>
<feature type="transmembrane region" description="Helical" evidence="8">
    <location>
        <begin position="361"/>
        <end position="387"/>
    </location>
</feature>
<evidence type="ECO:0000256" key="3">
    <source>
        <dbReference type="ARBA" id="ARBA00022692"/>
    </source>
</evidence>
<feature type="region of interest" description="Disordered" evidence="7">
    <location>
        <begin position="108"/>
        <end position="143"/>
    </location>
</feature>
<feature type="transmembrane region" description="Helical" evidence="8">
    <location>
        <begin position="498"/>
        <end position="525"/>
    </location>
</feature>
<dbReference type="KEGG" id="sspb:CP982_05740"/>
<dbReference type="EMBL" id="JACHJD010000001">
    <property type="protein sequence ID" value="MBB5101549.1"/>
    <property type="molecule type" value="Genomic_DNA"/>
</dbReference>
<feature type="transmembrane region" description="Helical" evidence="8">
    <location>
        <begin position="447"/>
        <end position="477"/>
    </location>
</feature>
<feature type="transmembrane region" description="Helical" evidence="8">
    <location>
        <begin position="774"/>
        <end position="796"/>
    </location>
</feature>
<dbReference type="GO" id="GO:0005886">
    <property type="term" value="C:plasma membrane"/>
    <property type="evidence" value="ECO:0007669"/>
    <property type="project" value="UniProtKB-SubCell"/>
</dbReference>
<feature type="domain" description="MacB-like periplasmic core" evidence="10">
    <location>
        <begin position="498"/>
        <end position="672"/>
    </location>
</feature>
<dbReference type="AlphaFoldDB" id="A0A5P2X782"/>
<feature type="domain" description="ABC3 transporter permease C-terminal" evidence="9">
    <location>
        <begin position="725"/>
        <end position="842"/>
    </location>
</feature>
<keyword evidence="3 8" id="KW-0812">Transmembrane</keyword>
<evidence type="ECO:0000256" key="4">
    <source>
        <dbReference type="ARBA" id="ARBA00022989"/>
    </source>
</evidence>
<evidence type="ECO:0000259" key="9">
    <source>
        <dbReference type="Pfam" id="PF02687"/>
    </source>
</evidence>
<dbReference type="Pfam" id="PF02687">
    <property type="entry name" value="FtsX"/>
    <property type="match status" value="2"/>
</dbReference>
<evidence type="ECO:0000256" key="5">
    <source>
        <dbReference type="ARBA" id="ARBA00023136"/>
    </source>
</evidence>
<evidence type="ECO:0000256" key="7">
    <source>
        <dbReference type="SAM" id="MobiDB-lite"/>
    </source>
</evidence>
<dbReference type="PANTHER" id="PTHR30572">
    <property type="entry name" value="MEMBRANE COMPONENT OF TRANSPORTER-RELATED"/>
    <property type="match status" value="1"/>
</dbReference>
<dbReference type="GO" id="GO:0022857">
    <property type="term" value="F:transmembrane transporter activity"/>
    <property type="evidence" value="ECO:0007669"/>
    <property type="project" value="TreeGrafter"/>
</dbReference>
<feature type="transmembrane region" description="Helical" evidence="8">
    <location>
        <begin position="271"/>
        <end position="295"/>
    </location>
</feature>
<evidence type="ECO:0000256" key="6">
    <source>
        <dbReference type="ARBA" id="ARBA00038076"/>
    </source>
</evidence>
<keyword evidence="2" id="KW-1003">Cell membrane</keyword>
<dbReference type="Proteomes" id="UP000549009">
    <property type="component" value="Unassembled WGS sequence"/>
</dbReference>
<dbReference type="Proteomes" id="UP000326505">
    <property type="component" value="Chromosome"/>
</dbReference>
<feature type="domain" description="ABC3 transporter permease C-terminal" evidence="9">
    <location>
        <begin position="273"/>
        <end position="395"/>
    </location>
</feature>
<feature type="transmembrane region" description="Helical" evidence="8">
    <location>
        <begin position="417"/>
        <end position="435"/>
    </location>
</feature>
<dbReference type="OrthoDB" id="3223244at2"/>
<accession>A0A5P2X782</accession>
<feature type="transmembrane region" description="Helical" evidence="8">
    <location>
        <begin position="722"/>
        <end position="747"/>
    </location>
</feature>
<reference evidence="12 13" key="1">
    <citation type="submission" date="2017-09" db="EMBL/GenBank/DDBJ databases">
        <authorList>
            <person name="Lee N."/>
            <person name="Cho B.-K."/>
        </authorList>
    </citation>
    <scope>NUCLEOTIDE SEQUENCE [LARGE SCALE GENOMIC DNA]</scope>
    <source>
        <strain evidence="12 13">ATCC 27465</strain>
    </source>
</reference>
<gene>
    <name evidence="12" type="ORF">CP982_05740</name>
    <name evidence="11" type="ORF">FHS40_000602</name>
</gene>
<dbReference type="EMBL" id="CP023690">
    <property type="protein sequence ID" value="QEV58272.1"/>
    <property type="molecule type" value="Genomic_DNA"/>
</dbReference>
<feature type="domain" description="MacB-like periplasmic core" evidence="10">
    <location>
        <begin position="17"/>
        <end position="237"/>
    </location>
</feature>
<evidence type="ECO:0000259" key="10">
    <source>
        <dbReference type="Pfam" id="PF12704"/>
    </source>
</evidence>
<dbReference type="InterPro" id="IPR050250">
    <property type="entry name" value="Macrolide_Exporter_MacB"/>
</dbReference>
<keyword evidence="4 8" id="KW-1133">Transmembrane helix</keyword>
<protein>
    <submittedName>
        <fullName evidence="12">FtsX-like permease family protein</fullName>
    </submittedName>
    <submittedName>
        <fullName evidence="11">Putative ABC transport system permease protein</fullName>
    </submittedName>
</protein>
<keyword evidence="14" id="KW-1185">Reference proteome</keyword>
<dbReference type="PANTHER" id="PTHR30572:SF4">
    <property type="entry name" value="ABC TRANSPORTER PERMEASE YTRF"/>
    <property type="match status" value="1"/>
</dbReference>
<dbReference type="InterPro" id="IPR003838">
    <property type="entry name" value="ABC3_permease_C"/>
</dbReference>
<reference evidence="11 14" key="2">
    <citation type="submission" date="2020-08" db="EMBL/GenBank/DDBJ databases">
        <title>Genomic Encyclopedia of Type Strains, Phase III (KMG-III): the genomes of soil and plant-associated and newly described type strains.</title>
        <authorList>
            <person name="Whitman W."/>
        </authorList>
    </citation>
    <scope>NUCLEOTIDE SEQUENCE [LARGE SCALE GENOMIC DNA]</scope>
    <source>
        <strain evidence="11 14">CECT 3146</strain>
    </source>
</reference>
<evidence type="ECO:0000256" key="2">
    <source>
        <dbReference type="ARBA" id="ARBA00022475"/>
    </source>
</evidence>